<dbReference type="Proteomes" id="UP000077248">
    <property type="component" value="Unassembled WGS sequence"/>
</dbReference>
<organism evidence="14 15">
    <name type="scientific">Alternaria alternata</name>
    <name type="common">Alternaria rot fungus</name>
    <name type="synonym">Torula alternata</name>
    <dbReference type="NCBI Taxonomy" id="5599"/>
    <lineage>
        <taxon>Eukaryota</taxon>
        <taxon>Fungi</taxon>
        <taxon>Dikarya</taxon>
        <taxon>Ascomycota</taxon>
        <taxon>Pezizomycotina</taxon>
        <taxon>Dothideomycetes</taxon>
        <taxon>Pleosporomycetidae</taxon>
        <taxon>Pleosporales</taxon>
        <taxon>Pleosporineae</taxon>
        <taxon>Pleosporaceae</taxon>
        <taxon>Alternaria</taxon>
        <taxon>Alternaria sect. Alternaria</taxon>
        <taxon>Alternaria alternata complex</taxon>
    </lineage>
</organism>
<dbReference type="GO" id="GO:0031123">
    <property type="term" value="P:RNA 3'-end processing"/>
    <property type="evidence" value="ECO:0007669"/>
    <property type="project" value="InterPro"/>
</dbReference>
<evidence type="ECO:0000313" key="14">
    <source>
        <dbReference type="EMBL" id="OAG23984.1"/>
    </source>
</evidence>
<comment type="subcellular location">
    <subcellularLocation>
        <location evidence="1">Nucleus</location>
    </subcellularLocation>
</comment>
<evidence type="ECO:0000256" key="1">
    <source>
        <dbReference type="ARBA" id="ARBA00004123"/>
    </source>
</evidence>
<dbReference type="Gene3D" id="1.10.1410.10">
    <property type="match status" value="1"/>
</dbReference>
<dbReference type="InterPro" id="IPR036691">
    <property type="entry name" value="Endo/exonu/phosph_ase_sf"/>
</dbReference>
<evidence type="ECO:0000256" key="8">
    <source>
        <dbReference type="ARBA" id="ARBA00023242"/>
    </source>
</evidence>
<evidence type="ECO:0000256" key="3">
    <source>
        <dbReference type="ARBA" id="ARBA00012388"/>
    </source>
</evidence>
<feature type="region of interest" description="Disordered" evidence="9">
    <location>
        <begin position="1108"/>
        <end position="1138"/>
    </location>
</feature>
<dbReference type="GO" id="GO:0005634">
    <property type="term" value="C:nucleus"/>
    <property type="evidence" value="ECO:0007669"/>
    <property type="project" value="UniProtKB-SubCell"/>
</dbReference>
<keyword evidence="8" id="KW-0539">Nucleus</keyword>
<dbReference type="InterPro" id="IPR007012">
    <property type="entry name" value="PolA_pol_cen_dom"/>
</dbReference>
<dbReference type="InterPro" id="IPR002934">
    <property type="entry name" value="Polymerase_NTP_transf_dom"/>
</dbReference>
<dbReference type="Gene3D" id="3.30.70.590">
    <property type="entry name" value="Poly(A) polymerase predicted RNA binding domain"/>
    <property type="match status" value="1"/>
</dbReference>
<dbReference type="SUPFAM" id="SSF55003">
    <property type="entry name" value="PAP/Archaeal CCA-adding enzyme, C-terminal domain"/>
    <property type="match status" value="1"/>
</dbReference>
<evidence type="ECO:0000256" key="2">
    <source>
        <dbReference type="ARBA" id="ARBA00010912"/>
    </source>
</evidence>
<evidence type="ECO:0000256" key="5">
    <source>
        <dbReference type="ARBA" id="ARBA00022679"/>
    </source>
</evidence>
<dbReference type="Gene3D" id="3.30.460.10">
    <property type="entry name" value="Beta Polymerase, domain 2"/>
    <property type="match status" value="1"/>
</dbReference>
<dbReference type="InterPro" id="IPR005135">
    <property type="entry name" value="Endo/exonuclease/phosphatase"/>
</dbReference>
<evidence type="ECO:0000256" key="6">
    <source>
        <dbReference type="ARBA" id="ARBA00022741"/>
    </source>
</evidence>
<dbReference type="Gene3D" id="3.90.1140.10">
    <property type="entry name" value="Cyclic phosphodiesterase"/>
    <property type="match status" value="1"/>
</dbReference>
<dbReference type="SUPFAM" id="SSF55144">
    <property type="entry name" value="LigT-like"/>
    <property type="match status" value="1"/>
</dbReference>
<evidence type="ECO:0000256" key="7">
    <source>
        <dbReference type="ARBA" id="ARBA00022840"/>
    </source>
</evidence>
<sequence>MASTEQSLLPARMSTTSYDTALCIIPPISQCRHIDHLRELYDKAYGRWPPHVNLVYPFVAPEQLPRAQQQIREYLAENLDQETPIDIELVQAGAFVQKNNMNVYLTDHGGEDVDSPLVSLRTVVLRALGQGPARSTAHLTVGQTQGNPLISQSYLLRKARLLPDMRFRVGTLAILIRERTTGTLSTDHMRLYGTIDIGAPSDIWRPHSSDYWVKTPNSNLPTLQSDSDGGQQEIISDNHKVLAEPALCFDPTGKEWSAYTDGDKGQTGIRELTVSSYNVLVDTEYPPDHDRDPLIVSTILSNSAEADVLVLQEVSDDFLSYLLRNSPDVMQIAQRYPFVSHGPPCQNDLGPLPSLRNVVILSRYPFSWHSVSFHRKHKSALIAQFNGVATSSSVEPEGLVVAGVHLTAGLTDGSVATKKSQMGTLTHYLERHYKRESWVVAGDFNLVTSTYTIDLSVKNQSISSETVSTLSAIEDEIREAGLSDVWSVARVEGVDQTSATESGDLFEGEEGATFDPQNNRLAAGTTTTSHDRPQRYDRILFKPQESLRIVHFNHFGVPEMIDGEQVVASDHYGVRARIQSTDAAVSNDVNKDLSSKQLIIEHRRAAGVLADTTSLHSVLETHGMFPNEKQAGEWRDAFASLQNVLLGTSEDSNQAQPDIPLVIVPVGSYALGVWTADSDIDCLCIGTISSKTFFKLARQRLSKAEIQGIRILRKVEASTGTMLELSVNEILMDLQYCPAPQVVERWHEFRNIPASDPIFNLSVLSLRKLKPYRDLLYIQRTLPSLPAFRLAYRCIKLWAVQRGIYSAKFGFLGGVHITLMLSWVCKKLGHDYGSVTAADIVTSFFHHYAHFDWTNDIVYDAIYHKKRPRYYRSTREPMVVLGYHAPNSNIAHTATVPGLKSLVKAFRNAEQQLCEPGITWETFFGAPSAPRQELNIPHGVADFLHAYNNFIKIDMQFWGRTLAKGKSLVGWVESRCISLVIDIHKAIPNSEVQIWPARFADSDSKDVDDGKDYQGCYLIGLSKAEKTASAASAEEKQVAKQALDKVLDRFLTQLRTDEKNFDPNISWIDASLVRSSEVRDLQLDDREWGIYATELDSDSDDEEDIIDEDTEDADDTKPQRAIPQRPKPTSKPLSSTKLRPASDVLNRLRWDPSLDPSDYIIGYEDRFLGAKETGLEKWKTEQTDEEFIPQHRILYFKRKGGEDGRGDIVWERATRIDKIFGSGLGNGD</sequence>
<dbReference type="GO" id="GO:0003723">
    <property type="term" value="F:RNA binding"/>
    <property type="evidence" value="ECO:0007669"/>
    <property type="project" value="InterPro"/>
</dbReference>
<dbReference type="InterPro" id="IPR009097">
    <property type="entry name" value="Cyclic_Pdiesterase"/>
</dbReference>
<dbReference type="PANTHER" id="PTHR10682:SF23">
    <property type="entry name" value="POLYNUCLEOTIDE ADENYLYLTRANSFERASE"/>
    <property type="match status" value="1"/>
</dbReference>
<accession>A0A177DWA6</accession>
<dbReference type="Pfam" id="PF01909">
    <property type="entry name" value="NTP_transf_2"/>
    <property type="match status" value="1"/>
</dbReference>
<dbReference type="InterPro" id="IPR011068">
    <property type="entry name" value="NuclTrfase_I-like_C"/>
</dbReference>
<dbReference type="GO" id="GO:1990817">
    <property type="term" value="F:poly(A) RNA polymerase activity"/>
    <property type="evidence" value="ECO:0007669"/>
    <property type="project" value="UniProtKB-EC"/>
</dbReference>
<dbReference type="GeneID" id="29118178"/>
<evidence type="ECO:0000313" key="15">
    <source>
        <dbReference type="Proteomes" id="UP000077248"/>
    </source>
</evidence>
<evidence type="ECO:0000259" key="10">
    <source>
        <dbReference type="Pfam" id="PF01909"/>
    </source>
</evidence>
<dbReference type="Pfam" id="PF13563">
    <property type="entry name" value="2_5_RNA_ligase2"/>
    <property type="match status" value="1"/>
</dbReference>
<keyword evidence="6" id="KW-0547">Nucleotide-binding</keyword>
<dbReference type="GO" id="GO:0006397">
    <property type="term" value="P:mRNA processing"/>
    <property type="evidence" value="ECO:0007669"/>
    <property type="project" value="UniProtKB-KW"/>
</dbReference>
<feature type="region of interest" description="Disordered" evidence="9">
    <location>
        <begin position="507"/>
        <end position="531"/>
    </location>
</feature>
<gene>
    <name evidence="14" type="ORF">CC77DRAFT_642025</name>
</gene>
<feature type="compositionally biased region" description="Polar residues" evidence="9">
    <location>
        <begin position="515"/>
        <end position="528"/>
    </location>
</feature>
<dbReference type="Pfam" id="PF03372">
    <property type="entry name" value="Exo_endo_phos"/>
    <property type="match status" value="1"/>
</dbReference>
<dbReference type="VEuPathDB" id="FungiDB:CC77DRAFT_642025"/>
<evidence type="ECO:0000256" key="4">
    <source>
        <dbReference type="ARBA" id="ARBA00022664"/>
    </source>
</evidence>
<reference evidence="14 15" key="1">
    <citation type="submission" date="2016-05" db="EMBL/GenBank/DDBJ databases">
        <title>Comparative analysis of secretome profiles of manganese(II)-oxidizing ascomycete fungi.</title>
        <authorList>
            <consortium name="DOE Joint Genome Institute"/>
            <person name="Zeiner C.A."/>
            <person name="Purvine S.O."/>
            <person name="Zink E.M."/>
            <person name="Wu S."/>
            <person name="Pasa-Tolic L."/>
            <person name="Chaput D.L."/>
            <person name="Haridas S."/>
            <person name="Grigoriev I.V."/>
            <person name="Santelli C.M."/>
            <person name="Hansel C.M."/>
        </authorList>
    </citation>
    <scope>NUCLEOTIDE SEQUENCE [LARGE SCALE GENOMIC DNA]</scope>
    <source>
        <strain evidence="14 15">SRC1lrK2f</strain>
    </source>
</reference>
<dbReference type="SUPFAM" id="SSF81301">
    <property type="entry name" value="Nucleotidyltransferase"/>
    <property type="match status" value="1"/>
</dbReference>
<dbReference type="AlphaFoldDB" id="A0A177DWA6"/>
<evidence type="ECO:0000256" key="9">
    <source>
        <dbReference type="SAM" id="MobiDB-lite"/>
    </source>
</evidence>
<dbReference type="PANTHER" id="PTHR10682">
    <property type="entry name" value="POLY A POLYMERASE"/>
    <property type="match status" value="1"/>
</dbReference>
<dbReference type="EMBL" id="KV441472">
    <property type="protein sequence ID" value="OAG23984.1"/>
    <property type="molecule type" value="Genomic_DNA"/>
</dbReference>
<name>A0A177DWA6_ALTAL</name>
<dbReference type="GO" id="GO:0005524">
    <property type="term" value="F:ATP binding"/>
    <property type="evidence" value="ECO:0007669"/>
    <property type="project" value="UniProtKB-KW"/>
</dbReference>
<evidence type="ECO:0000259" key="13">
    <source>
        <dbReference type="Pfam" id="PF04928"/>
    </source>
</evidence>
<dbReference type="EC" id="2.7.7.19" evidence="3"/>
<feature type="domain" description="Polymerase nucleotidyl transferase" evidence="10">
    <location>
        <begin position="662"/>
        <end position="692"/>
    </location>
</feature>
<dbReference type="Gene3D" id="3.60.10.10">
    <property type="entry name" value="Endonuclease/exonuclease/phosphatase"/>
    <property type="match status" value="1"/>
</dbReference>
<dbReference type="Pfam" id="PF04928">
    <property type="entry name" value="PAP_central"/>
    <property type="match status" value="1"/>
</dbReference>
<dbReference type="RefSeq" id="XP_018389405.1">
    <property type="nucleotide sequence ID" value="XM_018532584.1"/>
</dbReference>
<feature type="domain" description="MJ1316 RNA cyclic group end recognition" evidence="12">
    <location>
        <begin position="1138"/>
        <end position="1212"/>
    </location>
</feature>
<proteinExistence type="inferred from homology"/>
<dbReference type="OMA" id="THGPPDQ"/>
<keyword evidence="5" id="KW-0808">Transferase</keyword>
<dbReference type="InterPro" id="IPR040459">
    <property type="entry name" value="MJ1316"/>
</dbReference>
<dbReference type="SUPFAM" id="SSF56219">
    <property type="entry name" value="DNase I-like"/>
    <property type="match status" value="1"/>
</dbReference>
<dbReference type="Pfam" id="PF04457">
    <property type="entry name" value="MJ1316"/>
    <property type="match status" value="1"/>
</dbReference>
<feature type="domain" description="Endonuclease/exonuclease/phosphatase" evidence="11">
    <location>
        <begin position="276"/>
        <end position="571"/>
    </location>
</feature>
<feature type="domain" description="Poly(A) polymerase central" evidence="13">
    <location>
        <begin position="788"/>
        <end position="907"/>
    </location>
</feature>
<keyword evidence="4" id="KW-0507">mRNA processing</keyword>
<dbReference type="InterPro" id="IPR043519">
    <property type="entry name" value="NT_sf"/>
</dbReference>
<comment type="similarity">
    <text evidence="2">Belongs to the poly(A) polymerase family.</text>
</comment>
<dbReference type="SUPFAM" id="SSF81631">
    <property type="entry name" value="PAP/OAS1 substrate-binding domain"/>
    <property type="match status" value="1"/>
</dbReference>
<evidence type="ECO:0000259" key="11">
    <source>
        <dbReference type="Pfam" id="PF03372"/>
    </source>
</evidence>
<evidence type="ECO:0000259" key="12">
    <source>
        <dbReference type="Pfam" id="PF04457"/>
    </source>
</evidence>
<keyword evidence="7" id="KW-0067">ATP-binding</keyword>
<protein>
    <recommendedName>
        <fullName evidence="3">polynucleotide adenylyltransferase</fullName>
        <ecNumber evidence="3">2.7.7.19</ecNumber>
    </recommendedName>
</protein>
<keyword evidence="15" id="KW-1185">Reference proteome</keyword>
<dbReference type="STRING" id="5599.A0A177DWA6"/>
<dbReference type="KEGG" id="aalt:CC77DRAFT_642025"/>